<evidence type="ECO:0000313" key="6">
    <source>
        <dbReference type="EMBL" id="SUI89282.1"/>
    </source>
</evidence>
<proteinExistence type="predicted"/>
<dbReference type="NCBIfam" id="TIGR00229">
    <property type="entry name" value="sensory_box"/>
    <property type="match status" value="1"/>
</dbReference>
<dbReference type="Gene3D" id="3.20.20.450">
    <property type="entry name" value="EAL domain"/>
    <property type="match status" value="1"/>
</dbReference>
<dbReference type="RefSeq" id="WP_115406604.1">
    <property type="nucleotide sequence ID" value="NZ_UGYV01000001.1"/>
</dbReference>
<dbReference type="SMART" id="SM00086">
    <property type="entry name" value="PAC"/>
    <property type="match status" value="1"/>
</dbReference>
<dbReference type="GO" id="GO:0016020">
    <property type="term" value="C:membrane"/>
    <property type="evidence" value="ECO:0007669"/>
    <property type="project" value="InterPro"/>
</dbReference>
<gene>
    <name evidence="6" type="primary">dosP</name>
    <name evidence="6" type="ORF">NCTC10736_03000</name>
</gene>
<dbReference type="Pfam" id="PF08447">
    <property type="entry name" value="PAS_3"/>
    <property type="match status" value="1"/>
</dbReference>
<accession>A0A380AYE3</accession>
<keyword evidence="6" id="KW-0378">Hydrolase</keyword>
<dbReference type="Proteomes" id="UP000255061">
    <property type="component" value="Unassembled WGS sequence"/>
</dbReference>
<keyword evidence="1" id="KW-0472">Membrane</keyword>
<evidence type="ECO:0000259" key="2">
    <source>
        <dbReference type="PROSITE" id="PS50112"/>
    </source>
</evidence>
<dbReference type="EMBL" id="UGYV01000001">
    <property type="protein sequence ID" value="SUI89282.1"/>
    <property type="molecule type" value="Genomic_DNA"/>
</dbReference>
<dbReference type="PROSITE" id="PS50883">
    <property type="entry name" value="EAL"/>
    <property type="match status" value="1"/>
</dbReference>
<dbReference type="InterPro" id="IPR001610">
    <property type="entry name" value="PAC"/>
</dbReference>
<dbReference type="PANTHER" id="PTHR33121:SF79">
    <property type="entry name" value="CYCLIC DI-GMP PHOSPHODIESTERASE PDED-RELATED"/>
    <property type="match status" value="1"/>
</dbReference>
<dbReference type="InterPro" id="IPR035919">
    <property type="entry name" value="EAL_sf"/>
</dbReference>
<evidence type="ECO:0000256" key="1">
    <source>
        <dbReference type="SAM" id="Phobius"/>
    </source>
</evidence>
<dbReference type="CDD" id="cd01948">
    <property type="entry name" value="EAL"/>
    <property type="match status" value="1"/>
</dbReference>
<dbReference type="InterPro" id="IPR013655">
    <property type="entry name" value="PAS_fold_3"/>
</dbReference>
<dbReference type="PROSITE" id="PS50887">
    <property type="entry name" value="GGDEF"/>
    <property type="match status" value="1"/>
</dbReference>
<evidence type="ECO:0000259" key="5">
    <source>
        <dbReference type="PROSITE" id="PS50887"/>
    </source>
</evidence>
<evidence type="ECO:0000313" key="7">
    <source>
        <dbReference type="Proteomes" id="UP000255061"/>
    </source>
</evidence>
<dbReference type="PANTHER" id="PTHR33121">
    <property type="entry name" value="CYCLIC DI-GMP PHOSPHODIESTERASE PDEF"/>
    <property type="match status" value="1"/>
</dbReference>
<evidence type="ECO:0000259" key="4">
    <source>
        <dbReference type="PROSITE" id="PS50885"/>
    </source>
</evidence>
<sequence length="816" mass="91928">MFRKLSLAVLLPLCMLTLYLVLVIGEYLFESEQVLVELAQRQSALIKQQLFRMQNVVQSAQSSQDVERIEQEVALTGLDTNTMVYILVDAESRIRFANHTVWRDSNAIQVIDGFDAARHQVVTQAFLPQILVNFQRLTIQAYYPVIPQYGGAIDLIYLESDLAPLAIEASSKLQQRFIRIWGIGGLLLIGFTLMLYFLVIRPLHILSQAAKNVGTSAFSVLIPWGSSEVLSLKSSLQQAHQRLERTVQQLNDSELRWLFAVESSRNGIWDWNISTGEVFLSDRWKEMIGYAPDELAEVFLTWETRLHPDDKHSVLDALQEYVSGKSKEFESVHRLLHRDGHYVWVLDRGMLVDWDPQGRPTRMIGIHIDVSESAKNHAAITALVDQSIAGRKMLPDVFMARLSQFLIEGNSAGQWGALFLVEIDSLGLVTTLSSHELERLMTQVVARLSSYFTENVIVTLLESGHFVLLAKDLAIDAAIAARRSLAIASELRQVIARPFHYGCHYFELNSNIGICLLDSIEMLDPALVMYRAELAVLNAKKTDQAGCAFYHSEMDLHQSRDEQLLRELQEALKKESLTLMFQPVMNVNSELISAEVLTRWYRADGEYIAPAEFIALAEQGGVITQLDLWATKRVCQFIQQSEQQGRSLPTLTLNISTFSFGQADFVDAFVTLVKEYEVTNEQLGIELNETALLMQPQFVEQRIRKLVDAGVSIVLDHFGSGSSALNCLINQPLAAVKLDISCVESLISMPQRVNALIVSARQFNLRVIAKGVESPEQYQAFAELGCDSYQGYLFSRALNQTDFIQLVNSSLQRRSV</sequence>
<reference evidence="6 7" key="1">
    <citation type="submission" date="2018-06" db="EMBL/GenBank/DDBJ databases">
        <authorList>
            <consortium name="Pathogen Informatics"/>
            <person name="Doyle S."/>
        </authorList>
    </citation>
    <scope>NUCLEOTIDE SEQUENCE [LARGE SCALE GENOMIC DNA]</scope>
    <source>
        <strain evidence="6 7">NCTC10736</strain>
    </source>
</reference>
<dbReference type="Gene3D" id="3.30.450.20">
    <property type="entry name" value="PAS domain"/>
    <property type="match status" value="1"/>
</dbReference>
<dbReference type="SUPFAM" id="SSF55785">
    <property type="entry name" value="PYP-like sensor domain (PAS domain)"/>
    <property type="match status" value="1"/>
</dbReference>
<dbReference type="SMART" id="SM00052">
    <property type="entry name" value="EAL"/>
    <property type="match status" value="1"/>
</dbReference>
<dbReference type="CDD" id="cd00130">
    <property type="entry name" value="PAS"/>
    <property type="match status" value="1"/>
</dbReference>
<protein>
    <submittedName>
        <fullName evidence="6">Oxygen sensor protein DosP</fullName>
        <ecNumber evidence="6">3.1.4.52</ecNumber>
    </submittedName>
</protein>
<dbReference type="EC" id="3.1.4.52" evidence="6"/>
<dbReference type="InterPro" id="IPR029787">
    <property type="entry name" value="Nucleotide_cyclase"/>
</dbReference>
<organism evidence="6 7">
    <name type="scientific">Shewanella morhuae</name>
    <dbReference type="NCBI Taxonomy" id="365591"/>
    <lineage>
        <taxon>Bacteria</taxon>
        <taxon>Pseudomonadati</taxon>
        <taxon>Pseudomonadota</taxon>
        <taxon>Gammaproteobacteria</taxon>
        <taxon>Alteromonadales</taxon>
        <taxon>Shewanellaceae</taxon>
        <taxon>Shewanella</taxon>
    </lineage>
</organism>
<feature type="domain" description="HAMP" evidence="4">
    <location>
        <begin position="197"/>
        <end position="248"/>
    </location>
</feature>
<dbReference type="SUPFAM" id="SSF55073">
    <property type="entry name" value="Nucleotide cyclase"/>
    <property type="match status" value="1"/>
</dbReference>
<dbReference type="SUPFAM" id="SSF141868">
    <property type="entry name" value="EAL domain-like"/>
    <property type="match status" value="1"/>
</dbReference>
<keyword evidence="1" id="KW-0812">Transmembrane</keyword>
<dbReference type="InterPro" id="IPR001633">
    <property type="entry name" value="EAL_dom"/>
</dbReference>
<dbReference type="InterPro" id="IPR050706">
    <property type="entry name" value="Cyclic-di-GMP_PDE-like"/>
</dbReference>
<dbReference type="Gene3D" id="6.10.340.10">
    <property type="match status" value="1"/>
</dbReference>
<dbReference type="InterPro" id="IPR000160">
    <property type="entry name" value="GGDEF_dom"/>
</dbReference>
<feature type="domain" description="GGDEF" evidence="5">
    <location>
        <begin position="414"/>
        <end position="552"/>
    </location>
</feature>
<dbReference type="AlphaFoldDB" id="A0A380AYE3"/>
<name>A0A380AYE3_9GAMM</name>
<dbReference type="PROSITE" id="PS50112">
    <property type="entry name" value="PAS"/>
    <property type="match status" value="1"/>
</dbReference>
<feature type="domain" description="PAS" evidence="2">
    <location>
        <begin position="253"/>
        <end position="325"/>
    </location>
</feature>
<feature type="domain" description="EAL" evidence="3">
    <location>
        <begin position="561"/>
        <end position="811"/>
    </location>
</feature>
<dbReference type="PROSITE" id="PS50885">
    <property type="entry name" value="HAMP"/>
    <property type="match status" value="1"/>
</dbReference>
<dbReference type="GO" id="GO:0007165">
    <property type="term" value="P:signal transduction"/>
    <property type="evidence" value="ECO:0007669"/>
    <property type="project" value="InterPro"/>
</dbReference>
<dbReference type="InterPro" id="IPR000014">
    <property type="entry name" value="PAS"/>
</dbReference>
<dbReference type="Gene3D" id="3.30.70.270">
    <property type="match status" value="1"/>
</dbReference>
<feature type="transmembrane region" description="Helical" evidence="1">
    <location>
        <begin position="180"/>
        <end position="199"/>
    </location>
</feature>
<dbReference type="InterPro" id="IPR035965">
    <property type="entry name" value="PAS-like_dom_sf"/>
</dbReference>
<dbReference type="InterPro" id="IPR043128">
    <property type="entry name" value="Rev_trsase/Diguanyl_cyclase"/>
</dbReference>
<dbReference type="SMART" id="SM00091">
    <property type="entry name" value="PAS"/>
    <property type="match status" value="1"/>
</dbReference>
<dbReference type="GO" id="GO:0071111">
    <property type="term" value="F:cyclic-guanylate-specific phosphodiesterase activity"/>
    <property type="evidence" value="ECO:0007669"/>
    <property type="project" value="UniProtKB-EC"/>
</dbReference>
<dbReference type="InterPro" id="IPR003660">
    <property type="entry name" value="HAMP_dom"/>
</dbReference>
<keyword evidence="1" id="KW-1133">Transmembrane helix</keyword>
<dbReference type="Pfam" id="PF00563">
    <property type="entry name" value="EAL"/>
    <property type="match status" value="1"/>
</dbReference>
<evidence type="ECO:0000259" key="3">
    <source>
        <dbReference type="PROSITE" id="PS50883"/>
    </source>
</evidence>